<comment type="caution">
    <text evidence="1">The sequence shown here is derived from an EMBL/GenBank/DDBJ whole genome shotgun (WGS) entry which is preliminary data.</text>
</comment>
<dbReference type="InterPro" id="IPR029058">
    <property type="entry name" value="AB_hydrolase_fold"/>
</dbReference>
<dbReference type="AlphaFoldDB" id="A0A9P5E1V7"/>
<name>A0A9P5E1V7_9HYPO</name>
<dbReference type="Gene3D" id="3.40.50.1820">
    <property type="entry name" value="alpha/beta hydrolase"/>
    <property type="match status" value="1"/>
</dbReference>
<proteinExistence type="predicted"/>
<dbReference type="SUPFAM" id="SSF53474">
    <property type="entry name" value="alpha/beta-Hydrolases"/>
    <property type="match status" value="1"/>
</dbReference>
<gene>
    <name evidence="1" type="ORF">FBEOM_407</name>
</gene>
<reference evidence="1" key="1">
    <citation type="journal article" date="2017" name="Mycologia">
        <title>Fusarium algeriense, sp. nov., a novel toxigenic crown rot pathogen of durum wheat from Algeria is nested in the Fusarium burgessii species complex.</title>
        <authorList>
            <person name="Laraba I."/>
            <person name="Keddad A."/>
            <person name="Boureghda H."/>
            <person name="Abdallah N."/>
            <person name="Vaughan M.M."/>
            <person name="Proctor R.H."/>
            <person name="Busman M."/>
            <person name="O'Donnell K."/>
        </authorList>
    </citation>
    <scope>NUCLEOTIDE SEQUENCE</scope>
    <source>
        <strain evidence="1">NRRL 25174</strain>
    </source>
</reference>
<organism evidence="1 2">
    <name type="scientific">Fusarium beomiforme</name>
    <dbReference type="NCBI Taxonomy" id="44412"/>
    <lineage>
        <taxon>Eukaryota</taxon>
        <taxon>Fungi</taxon>
        <taxon>Dikarya</taxon>
        <taxon>Ascomycota</taxon>
        <taxon>Pezizomycotina</taxon>
        <taxon>Sordariomycetes</taxon>
        <taxon>Hypocreomycetidae</taxon>
        <taxon>Hypocreales</taxon>
        <taxon>Nectriaceae</taxon>
        <taxon>Fusarium</taxon>
        <taxon>Fusarium burgessii species complex</taxon>
    </lineage>
</organism>
<reference evidence="1" key="2">
    <citation type="submission" date="2020-02" db="EMBL/GenBank/DDBJ databases">
        <title>Identification and distribution of gene clusters putatively required for synthesis of sphingolipid metabolism inhibitors in phylogenetically diverse species of the filamentous fungus Fusarium.</title>
        <authorList>
            <person name="Kim H.-S."/>
            <person name="Busman M."/>
            <person name="Brown D.W."/>
            <person name="Divon H."/>
            <person name="Uhlig S."/>
            <person name="Proctor R.H."/>
        </authorList>
    </citation>
    <scope>NUCLEOTIDE SEQUENCE</scope>
    <source>
        <strain evidence="1">NRRL 25174</strain>
    </source>
</reference>
<accession>A0A9P5E1V7</accession>
<keyword evidence="2" id="KW-1185">Reference proteome</keyword>
<protein>
    <submittedName>
        <fullName evidence="1">Carboxylesterase family</fullName>
    </submittedName>
</protein>
<evidence type="ECO:0000313" key="1">
    <source>
        <dbReference type="EMBL" id="KAF4345642.1"/>
    </source>
</evidence>
<dbReference type="Proteomes" id="UP000730481">
    <property type="component" value="Unassembled WGS sequence"/>
</dbReference>
<dbReference type="OrthoDB" id="408631at2759"/>
<evidence type="ECO:0000313" key="2">
    <source>
        <dbReference type="Proteomes" id="UP000730481"/>
    </source>
</evidence>
<sequence>MDGLILISSPVVSQACPGIHRQRPDVEKDGDLNAGLLDERLALKWVEDNNHLFGGSRDKMLNQGKKGSKAPFAQVITQSPAFIPTFQAPKSAYSESLEALNVTSLAEARQASSEAVIAANARQIGAALVTIYIYGPVIDHKVIPAHPYALFEAGHFDKSRSIPALPKVEQEYLANRLYPPRFDGELGCIDQGSRQMALWGEVVIDCNFLGINKVKKGKSYAYPLSATPGLHTQDLNYTFNDPQGPASKLVAQGILQAALTSFVVNGIPEDGRSIYKFRCWRVKQIIVSIREDSAKIV</sequence>
<dbReference type="EMBL" id="PVQB02000021">
    <property type="protein sequence ID" value="KAF4345642.1"/>
    <property type="molecule type" value="Genomic_DNA"/>
</dbReference>